<evidence type="ECO:0000256" key="1">
    <source>
        <dbReference type="ARBA" id="ARBA00004196"/>
    </source>
</evidence>
<dbReference type="Pfam" id="PF25917">
    <property type="entry name" value="BSH_RND"/>
    <property type="match status" value="1"/>
</dbReference>
<evidence type="ECO:0000256" key="2">
    <source>
        <dbReference type="ARBA" id="ARBA00009477"/>
    </source>
</evidence>
<dbReference type="Pfam" id="PF25944">
    <property type="entry name" value="Beta-barrel_RND"/>
    <property type="match status" value="1"/>
</dbReference>
<organism evidence="7 8">
    <name type="scientific">Caballeronia terrestris</name>
    <dbReference type="NCBI Taxonomy" id="1226301"/>
    <lineage>
        <taxon>Bacteria</taxon>
        <taxon>Pseudomonadati</taxon>
        <taxon>Pseudomonadota</taxon>
        <taxon>Betaproteobacteria</taxon>
        <taxon>Burkholderiales</taxon>
        <taxon>Burkholderiaceae</taxon>
        <taxon>Caballeronia</taxon>
    </lineage>
</organism>
<keyword evidence="8" id="KW-1185">Reference proteome</keyword>
<evidence type="ECO:0000259" key="5">
    <source>
        <dbReference type="Pfam" id="PF25944"/>
    </source>
</evidence>
<dbReference type="InterPro" id="IPR058626">
    <property type="entry name" value="MdtA-like_b-barrel"/>
</dbReference>
<dbReference type="PANTHER" id="PTHR30158">
    <property type="entry name" value="ACRA/E-RELATED COMPONENT OF DRUG EFFLUX TRANSPORTER"/>
    <property type="match status" value="1"/>
</dbReference>
<comment type="caution">
    <text evidence="7">The sequence shown here is derived from an EMBL/GenBank/DDBJ whole genome shotgun (WGS) entry which is preliminary data.</text>
</comment>
<evidence type="ECO:0000259" key="3">
    <source>
        <dbReference type="Pfam" id="PF25876"/>
    </source>
</evidence>
<dbReference type="Gene3D" id="2.40.30.170">
    <property type="match status" value="1"/>
</dbReference>
<protein>
    <submittedName>
        <fullName evidence="7">Multidrug efflux system exported protein</fullName>
    </submittedName>
</protein>
<dbReference type="SUPFAM" id="SSF111369">
    <property type="entry name" value="HlyD-like secretion proteins"/>
    <property type="match status" value="1"/>
</dbReference>
<evidence type="ECO:0000313" key="8">
    <source>
        <dbReference type="Proteomes" id="UP000054925"/>
    </source>
</evidence>
<dbReference type="Pfam" id="PF25876">
    <property type="entry name" value="HH_MFP_RND"/>
    <property type="match status" value="1"/>
</dbReference>
<accession>A0A158EUV7</accession>
<dbReference type="Proteomes" id="UP000054925">
    <property type="component" value="Unassembled WGS sequence"/>
</dbReference>
<proteinExistence type="inferred from homology"/>
<dbReference type="Pfam" id="PF25967">
    <property type="entry name" value="RND-MFP_C"/>
    <property type="match status" value="1"/>
</dbReference>
<dbReference type="PANTHER" id="PTHR30158:SF10">
    <property type="entry name" value="CATION EFFLUX PUMP"/>
    <property type="match status" value="1"/>
</dbReference>
<comment type="similarity">
    <text evidence="2">Belongs to the membrane fusion protein (MFP) (TC 8.A.1) family.</text>
</comment>
<comment type="subcellular location">
    <subcellularLocation>
        <location evidence="1">Cell envelope</location>
    </subcellularLocation>
</comment>
<evidence type="ECO:0000313" key="7">
    <source>
        <dbReference type="EMBL" id="SAL11326.1"/>
    </source>
</evidence>
<dbReference type="InterPro" id="IPR058625">
    <property type="entry name" value="MdtA-like_BSH"/>
</dbReference>
<dbReference type="InterPro" id="IPR058624">
    <property type="entry name" value="MdtA-like_HH"/>
</dbReference>
<dbReference type="EMBL" id="FCOL02000001">
    <property type="protein sequence ID" value="SAL11326.1"/>
    <property type="molecule type" value="Genomic_DNA"/>
</dbReference>
<feature type="domain" description="Multidrug resistance protein MdtA-like C-terminal permuted SH3" evidence="6">
    <location>
        <begin position="309"/>
        <end position="369"/>
    </location>
</feature>
<dbReference type="InterPro" id="IPR006143">
    <property type="entry name" value="RND_pump_MFP"/>
</dbReference>
<feature type="domain" description="Multidrug resistance protein MdtA-like beta-barrel" evidence="5">
    <location>
        <begin position="222"/>
        <end position="301"/>
    </location>
</feature>
<evidence type="ECO:0000259" key="4">
    <source>
        <dbReference type="Pfam" id="PF25917"/>
    </source>
</evidence>
<name>A0A158EUV7_9BURK</name>
<dbReference type="RefSeq" id="WP_087654266.1">
    <property type="nucleotide sequence ID" value="NZ_FCOL02000001.1"/>
</dbReference>
<dbReference type="GO" id="GO:0022857">
    <property type="term" value="F:transmembrane transporter activity"/>
    <property type="evidence" value="ECO:0007669"/>
    <property type="project" value="InterPro"/>
</dbReference>
<dbReference type="OrthoDB" id="9783047at2"/>
<dbReference type="GO" id="GO:0046677">
    <property type="term" value="P:response to antibiotic"/>
    <property type="evidence" value="ECO:0007669"/>
    <property type="project" value="TreeGrafter"/>
</dbReference>
<gene>
    <name evidence="7" type="ORF">AWB67_00094</name>
</gene>
<dbReference type="InterPro" id="IPR058627">
    <property type="entry name" value="MdtA-like_C"/>
</dbReference>
<feature type="domain" description="Multidrug resistance protein MdtA-like barrel-sandwich hybrid" evidence="4">
    <location>
        <begin position="75"/>
        <end position="216"/>
    </location>
</feature>
<dbReference type="NCBIfam" id="TIGR01730">
    <property type="entry name" value="RND_mfp"/>
    <property type="match status" value="1"/>
</dbReference>
<feature type="domain" description="Multidrug resistance protein MdtA-like alpha-helical hairpin" evidence="3">
    <location>
        <begin position="116"/>
        <end position="184"/>
    </location>
</feature>
<reference evidence="7" key="1">
    <citation type="submission" date="2016-01" db="EMBL/GenBank/DDBJ databases">
        <authorList>
            <person name="Peeters C."/>
        </authorList>
    </citation>
    <scope>NUCLEOTIDE SEQUENCE [LARGE SCALE GENOMIC DNA]</scope>
    <source>
        <strain evidence="7">LMG 22937</strain>
    </source>
</reference>
<evidence type="ECO:0000259" key="6">
    <source>
        <dbReference type="Pfam" id="PF25967"/>
    </source>
</evidence>
<dbReference type="AlphaFoldDB" id="A0A158EUV7"/>
<dbReference type="FunFam" id="2.40.420.20:FF:000001">
    <property type="entry name" value="Efflux RND transporter periplasmic adaptor subunit"/>
    <property type="match status" value="1"/>
</dbReference>
<dbReference type="GO" id="GO:0005886">
    <property type="term" value="C:plasma membrane"/>
    <property type="evidence" value="ECO:0007669"/>
    <property type="project" value="TreeGrafter"/>
</dbReference>
<dbReference type="GO" id="GO:0030313">
    <property type="term" value="C:cell envelope"/>
    <property type="evidence" value="ECO:0007669"/>
    <property type="project" value="UniProtKB-SubCell"/>
</dbReference>
<dbReference type="Gene3D" id="2.40.50.100">
    <property type="match status" value="1"/>
</dbReference>
<sequence>MFFTRKRIYASLGAALVVAAVGGYTAWRGHGDVPVNSAEAAAHSATATEVDVATVVSKTITDWQNYSGRLEAVDKVDIRPLVPGTIVAVHFKDGALVKKGDPLFTIDPRPYVAEVDRAAAQVASAQARNGYTSTDAARAERLLADNAIAKRDYDEKQNASREAIAGLKAAQAALETAKINLTYTNIVAPVSGRVSRAEMTVGNIVSTGANAPLLTTLVSVSPIYASFDMDEQTYLRYLSRDTKATVPVSLGLANEDGYSREGTVASVDNRIDTNSGTIRVRARFDNADGALLPGLYARVKVGGGTPHPAVLVDDAAIGTDQDKKYVMVVDKDNRVQYREVTLGTQQEGLRVITKGLAPGERIVVNGLQRVRPNDVVKANGVSMANNAPAPKAAS</sequence>
<dbReference type="Gene3D" id="1.10.287.470">
    <property type="entry name" value="Helix hairpin bin"/>
    <property type="match status" value="1"/>
</dbReference>
<dbReference type="Gene3D" id="2.40.420.20">
    <property type="match status" value="1"/>
</dbReference>